<dbReference type="Proteomes" id="UP001174677">
    <property type="component" value="Chromosome 5"/>
</dbReference>
<evidence type="ECO:0000256" key="3">
    <source>
        <dbReference type="ARBA" id="ARBA00022475"/>
    </source>
</evidence>
<dbReference type="PANTHER" id="PTHR47982:SF40">
    <property type="entry name" value="NON-SPECIFIC SERINE_THREONINE PROTEIN KINASE"/>
    <property type="match status" value="1"/>
</dbReference>
<keyword evidence="16" id="KW-1185">Reference proteome</keyword>
<evidence type="ECO:0000256" key="1">
    <source>
        <dbReference type="ARBA" id="ARBA00004162"/>
    </source>
</evidence>
<evidence type="ECO:0000256" key="12">
    <source>
        <dbReference type="ARBA" id="ARBA00047899"/>
    </source>
</evidence>
<sequence length="551" mass="63389">MKLCMAENVEPYGKENVLNWPRRRNIAIKAARGLQYLHEWNIIHRDIKTNNILLDNDFEPKVTDFSISKFLPNIDGISHITSKLKGTNVYVDPEFGEIQKVSKKSDVYSFGVVLLELISGKKPLFDESDNIVSWAESRIKEALNNKNYTDFVDSELKEDYNERQMRAMIFCARACIYEPSHSRPNMEEIIKILEEIDYEKRTPFPVGAPIDLQSTLDIESIHITPRTHITPPIMFEFRQLAEATESFDHKNLIGMGKFYKGSLINDERIYAIKKLEYLGESSRDDDEFMEKIRAISGICHRHIVKLIGCCIEETNRLLVYEYLAKNSLSPFHGNYIATSEWSTRMKVAEGLAKGLAYLHEWCQPKIIHGNVKMSSILLDDSLEPKISDFGFAKENLHFSKSKSSTVDHQNGGYLAPEYKKSRQLTDKGDIFSFGIILLELITGKRAVEENEDGVGTTLSVWVAPRLRKALQENNYNDIIDTGLKSYDEGQMKKMIYCAASCVYRLAHYRPRMSQIVKVLQGDQNFPEQSIWLNNDRDYLCEGAPYIRPYIK</sequence>
<comment type="subcellular location">
    <subcellularLocation>
        <location evidence="1">Cell membrane</location>
        <topology evidence="1">Single-pass membrane protein</topology>
    </subcellularLocation>
</comment>
<keyword evidence="11" id="KW-0472">Membrane</keyword>
<evidence type="ECO:0000256" key="5">
    <source>
        <dbReference type="ARBA" id="ARBA00022679"/>
    </source>
</evidence>
<comment type="catalytic activity">
    <reaction evidence="13">
        <text>L-seryl-[protein] + ATP = O-phospho-L-seryl-[protein] + ADP + H(+)</text>
        <dbReference type="Rhea" id="RHEA:17989"/>
        <dbReference type="Rhea" id="RHEA-COMP:9863"/>
        <dbReference type="Rhea" id="RHEA-COMP:11604"/>
        <dbReference type="ChEBI" id="CHEBI:15378"/>
        <dbReference type="ChEBI" id="CHEBI:29999"/>
        <dbReference type="ChEBI" id="CHEBI:30616"/>
        <dbReference type="ChEBI" id="CHEBI:83421"/>
        <dbReference type="ChEBI" id="CHEBI:456216"/>
        <dbReference type="EC" id="2.7.11.1"/>
    </reaction>
</comment>
<evidence type="ECO:0000256" key="4">
    <source>
        <dbReference type="ARBA" id="ARBA00022527"/>
    </source>
</evidence>
<keyword evidence="3" id="KW-1003">Cell membrane</keyword>
<proteinExistence type="predicted"/>
<keyword evidence="6" id="KW-0812">Transmembrane</keyword>
<keyword evidence="5" id="KW-0808">Transferase</keyword>
<organism evidence="15 16">
    <name type="scientific">Hevea brasiliensis</name>
    <name type="common">Para rubber tree</name>
    <name type="synonym">Siphonia brasiliensis</name>
    <dbReference type="NCBI Taxonomy" id="3981"/>
    <lineage>
        <taxon>Eukaryota</taxon>
        <taxon>Viridiplantae</taxon>
        <taxon>Streptophyta</taxon>
        <taxon>Embryophyta</taxon>
        <taxon>Tracheophyta</taxon>
        <taxon>Spermatophyta</taxon>
        <taxon>Magnoliopsida</taxon>
        <taxon>eudicotyledons</taxon>
        <taxon>Gunneridae</taxon>
        <taxon>Pentapetalae</taxon>
        <taxon>rosids</taxon>
        <taxon>fabids</taxon>
        <taxon>Malpighiales</taxon>
        <taxon>Euphorbiaceae</taxon>
        <taxon>Crotonoideae</taxon>
        <taxon>Micrandreae</taxon>
        <taxon>Hevea</taxon>
    </lineage>
</organism>
<evidence type="ECO:0000256" key="9">
    <source>
        <dbReference type="ARBA" id="ARBA00022840"/>
    </source>
</evidence>
<dbReference type="PROSITE" id="PS50011">
    <property type="entry name" value="PROTEIN_KINASE_DOM"/>
    <property type="match status" value="2"/>
</dbReference>
<dbReference type="Pfam" id="PF00069">
    <property type="entry name" value="Pkinase"/>
    <property type="match status" value="2"/>
</dbReference>
<evidence type="ECO:0000256" key="10">
    <source>
        <dbReference type="ARBA" id="ARBA00022989"/>
    </source>
</evidence>
<dbReference type="Gene3D" id="1.10.510.10">
    <property type="entry name" value="Transferase(Phosphotransferase) domain 1"/>
    <property type="match status" value="2"/>
</dbReference>
<keyword evidence="7" id="KW-0547">Nucleotide-binding</keyword>
<gene>
    <name evidence="15" type="ORF">P3X46_009175</name>
</gene>
<dbReference type="PROSITE" id="PS00108">
    <property type="entry name" value="PROTEIN_KINASE_ST"/>
    <property type="match status" value="1"/>
</dbReference>
<accession>A0ABQ9MQ33</accession>
<evidence type="ECO:0000313" key="16">
    <source>
        <dbReference type="Proteomes" id="UP001174677"/>
    </source>
</evidence>
<keyword evidence="10" id="KW-1133">Transmembrane helix</keyword>
<name>A0ABQ9MQ33_HEVBR</name>
<dbReference type="PANTHER" id="PTHR47982">
    <property type="entry name" value="PROLINE-RICH RECEPTOR-LIKE PROTEIN KINASE PERK4"/>
    <property type="match status" value="1"/>
</dbReference>
<dbReference type="InterPro" id="IPR047117">
    <property type="entry name" value="PERK1-13-like"/>
</dbReference>
<dbReference type="EC" id="2.7.11.1" evidence="2"/>
<keyword evidence="4" id="KW-0723">Serine/threonine-protein kinase</keyword>
<evidence type="ECO:0000256" key="13">
    <source>
        <dbReference type="ARBA" id="ARBA00048679"/>
    </source>
</evidence>
<dbReference type="InterPro" id="IPR000719">
    <property type="entry name" value="Prot_kinase_dom"/>
</dbReference>
<evidence type="ECO:0000256" key="6">
    <source>
        <dbReference type="ARBA" id="ARBA00022692"/>
    </source>
</evidence>
<feature type="domain" description="Protein kinase" evidence="14">
    <location>
        <begin position="247"/>
        <end position="532"/>
    </location>
</feature>
<dbReference type="SMART" id="SM00220">
    <property type="entry name" value="S_TKc"/>
    <property type="match status" value="1"/>
</dbReference>
<dbReference type="InterPro" id="IPR011009">
    <property type="entry name" value="Kinase-like_dom_sf"/>
</dbReference>
<evidence type="ECO:0000256" key="8">
    <source>
        <dbReference type="ARBA" id="ARBA00022777"/>
    </source>
</evidence>
<feature type="domain" description="Protein kinase" evidence="14">
    <location>
        <begin position="1"/>
        <end position="176"/>
    </location>
</feature>
<comment type="caution">
    <text evidence="15">The sequence shown here is derived from an EMBL/GenBank/DDBJ whole genome shotgun (WGS) entry which is preliminary data.</text>
</comment>
<dbReference type="EMBL" id="JARPOI010000005">
    <property type="protein sequence ID" value="KAJ9180998.1"/>
    <property type="molecule type" value="Genomic_DNA"/>
</dbReference>
<reference evidence="15" key="1">
    <citation type="journal article" date="2023" name="Plant Biotechnol. J.">
        <title>Chromosome-level wild Hevea brasiliensis genome provides new tools for genomic-assisted breeding and valuable loci to elevate rubber yield.</title>
        <authorList>
            <person name="Cheng H."/>
            <person name="Song X."/>
            <person name="Hu Y."/>
            <person name="Wu T."/>
            <person name="Yang Q."/>
            <person name="An Z."/>
            <person name="Feng S."/>
            <person name="Deng Z."/>
            <person name="Wu W."/>
            <person name="Zeng X."/>
            <person name="Tu M."/>
            <person name="Wang X."/>
            <person name="Huang H."/>
        </authorList>
    </citation>
    <scope>NUCLEOTIDE SEQUENCE</scope>
    <source>
        <strain evidence="15">MT/VB/25A 57/8</strain>
    </source>
</reference>
<evidence type="ECO:0000256" key="7">
    <source>
        <dbReference type="ARBA" id="ARBA00022741"/>
    </source>
</evidence>
<evidence type="ECO:0000256" key="2">
    <source>
        <dbReference type="ARBA" id="ARBA00012513"/>
    </source>
</evidence>
<comment type="catalytic activity">
    <reaction evidence="12">
        <text>L-threonyl-[protein] + ATP = O-phospho-L-threonyl-[protein] + ADP + H(+)</text>
        <dbReference type="Rhea" id="RHEA:46608"/>
        <dbReference type="Rhea" id="RHEA-COMP:11060"/>
        <dbReference type="Rhea" id="RHEA-COMP:11605"/>
        <dbReference type="ChEBI" id="CHEBI:15378"/>
        <dbReference type="ChEBI" id="CHEBI:30013"/>
        <dbReference type="ChEBI" id="CHEBI:30616"/>
        <dbReference type="ChEBI" id="CHEBI:61977"/>
        <dbReference type="ChEBI" id="CHEBI:456216"/>
        <dbReference type="EC" id="2.7.11.1"/>
    </reaction>
</comment>
<dbReference type="SUPFAM" id="SSF56112">
    <property type="entry name" value="Protein kinase-like (PK-like)"/>
    <property type="match status" value="2"/>
</dbReference>
<keyword evidence="9" id="KW-0067">ATP-binding</keyword>
<keyword evidence="8" id="KW-0418">Kinase</keyword>
<evidence type="ECO:0000259" key="14">
    <source>
        <dbReference type="PROSITE" id="PS50011"/>
    </source>
</evidence>
<protein>
    <recommendedName>
        <fullName evidence="2">non-specific serine/threonine protein kinase</fullName>
        <ecNumber evidence="2">2.7.11.1</ecNumber>
    </recommendedName>
</protein>
<evidence type="ECO:0000256" key="11">
    <source>
        <dbReference type="ARBA" id="ARBA00023136"/>
    </source>
</evidence>
<evidence type="ECO:0000313" key="15">
    <source>
        <dbReference type="EMBL" id="KAJ9180998.1"/>
    </source>
</evidence>
<dbReference type="Gene3D" id="3.30.200.20">
    <property type="entry name" value="Phosphorylase Kinase, domain 1"/>
    <property type="match status" value="1"/>
</dbReference>
<dbReference type="InterPro" id="IPR008271">
    <property type="entry name" value="Ser/Thr_kinase_AS"/>
</dbReference>